<keyword evidence="9" id="KW-1185">Reference proteome</keyword>
<dbReference type="PIRSF" id="PIRSF010631">
    <property type="entry name" value="A-rhamnsds"/>
    <property type="match status" value="1"/>
</dbReference>
<dbReference type="PANTHER" id="PTHR33307:SF6">
    <property type="entry name" value="ALPHA-RHAMNOSIDASE (EUROFUNG)-RELATED"/>
    <property type="match status" value="1"/>
</dbReference>
<feature type="domain" description="Alpha-L-rhamnosidase six-hairpin glycosidase" evidence="6">
    <location>
        <begin position="406"/>
        <end position="774"/>
    </location>
</feature>
<dbReference type="Proteomes" id="UP000607645">
    <property type="component" value="Unassembled WGS sequence"/>
</dbReference>
<dbReference type="PANTHER" id="PTHR33307">
    <property type="entry name" value="ALPHA-RHAMNOSIDASE (EUROFUNG)"/>
    <property type="match status" value="1"/>
</dbReference>
<dbReference type="Pfam" id="PF25788">
    <property type="entry name" value="Ig_Rha78A_N"/>
    <property type="match status" value="1"/>
</dbReference>
<dbReference type="Gene3D" id="1.50.10.10">
    <property type="match status" value="1"/>
</dbReference>
<dbReference type="InterPro" id="IPR035398">
    <property type="entry name" value="Bac_rhamnosid_C"/>
</dbReference>
<name>A0A8J6ME03_9FIRM</name>
<gene>
    <name evidence="8" type="ORF">H8S62_15840</name>
</gene>
<dbReference type="InterPro" id="IPR016007">
    <property type="entry name" value="Alpha_rhamnosid"/>
</dbReference>
<dbReference type="GO" id="GO:0030596">
    <property type="term" value="F:alpha-L-rhamnosidase activity"/>
    <property type="evidence" value="ECO:0007669"/>
    <property type="project" value="UniProtKB-EC"/>
</dbReference>
<feature type="domain" description="Alpha-L-rhamnosidase C-terminal" evidence="7">
    <location>
        <begin position="776"/>
        <end position="849"/>
    </location>
</feature>
<dbReference type="Gene3D" id="2.60.120.260">
    <property type="entry name" value="Galactose-binding domain-like"/>
    <property type="match status" value="2"/>
</dbReference>
<dbReference type="GO" id="GO:0005975">
    <property type="term" value="P:carbohydrate metabolic process"/>
    <property type="evidence" value="ECO:0007669"/>
    <property type="project" value="InterPro"/>
</dbReference>
<dbReference type="InterPro" id="IPR013783">
    <property type="entry name" value="Ig-like_fold"/>
</dbReference>
<protein>
    <recommendedName>
        <fullName evidence="2">alpha-L-rhamnosidase</fullName>
        <ecNumber evidence="2">3.2.1.40</ecNumber>
    </recommendedName>
</protein>
<evidence type="ECO:0000313" key="8">
    <source>
        <dbReference type="EMBL" id="MBC5738484.1"/>
    </source>
</evidence>
<sequence length="855" mass="95685">MLTIDKFTVESLSEDCVTDSPRPRFSYSLESDRRNVTLSRAQISVNGWTGDAEGQIAVPYGGAPLKPFTRYTAELTAVDNAGETAAAALTFETGRMGTAWAGKWITDAAYRFTGKKDSPLPMTFRKRFGCGKKVARARICATAIGIYELELNGRKVGKDYFAPGLTSYEHTLQYQTYDVTELLGGENTLLAVVAGGWAVGAFTMNRVNRITAPRQALLAELRIAYEDGTEEVFGTDESWEVTEEGRYRYGDFYDGEVYDAAADLEKADWRQAGRETVRIQPELVATYGNLVRAHEVMRPVSCVRGRSGMLIYDFGQNFAGVISAKLRGKAGQVVKFQHTELLMDGELYLEPLRTAKVSAVYTCTDGEQEYSPRLTYMGFRYVGVTGIEAGDLELSALALYSDIDGIGAFRCSNPLINRLQENIRWSAKSNFMDIPTDCPQRDERMGWTGDIALFAPTACYNFDARRFLEKWLRDVKAEQRPGGGINVVIPEQGFRYPPAVVAYWGDCCVLVPWAMYCAYGDIEILRSMYPVMKKYLKAVKFWAGFFCLGRTNRHTWRWFHQYGDWVAPDVSMWRCMNRGLWTATACWAHSCDLMTKIARLLGESGDEKYYADLKKEIDRAYAKRFLDESGKMKRQIHPMSRHALGREGEFQSGYVLPLAFGMLDGKLKEGALENLVRLVKEGGYHIRTGFPGTPFILFALCDNGREEEAYRMLLTDTCPSWLYEAKVGTTIWERWDALREDGTCNTGKDDGTNGMTSFNHYASGAVGDFLYRRVAGIESVEAGYRVFRVKPVPGGGLTWAEGSVETPYGRAGAAWKMEDGAFSIEVEVPVNTTCELVMPGGETHTLGSGKYRFEA</sequence>
<evidence type="ECO:0000313" key="9">
    <source>
        <dbReference type="Proteomes" id="UP000607645"/>
    </source>
</evidence>
<evidence type="ECO:0000256" key="1">
    <source>
        <dbReference type="ARBA" id="ARBA00001445"/>
    </source>
</evidence>
<evidence type="ECO:0000259" key="5">
    <source>
        <dbReference type="Pfam" id="PF08531"/>
    </source>
</evidence>
<dbReference type="Gene3D" id="2.60.40.10">
    <property type="entry name" value="Immunoglobulins"/>
    <property type="match status" value="1"/>
</dbReference>
<dbReference type="EMBL" id="JACOPQ010000016">
    <property type="protein sequence ID" value="MBC5738484.1"/>
    <property type="molecule type" value="Genomic_DNA"/>
</dbReference>
<keyword evidence="3 8" id="KW-0378">Hydrolase</keyword>
<organism evidence="8 9">
    <name type="scientific">Lawsonibacter faecis</name>
    <dbReference type="NCBI Taxonomy" id="2763052"/>
    <lineage>
        <taxon>Bacteria</taxon>
        <taxon>Bacillati</taxon>
        <taxon>Bacillota</taxon>
        <taxon>Clostridia</taxon>
        <taxon>Eubacteriales</taxon>
        <taxon>Oscillospiraceae</taxon>
        <taxon>Lawsonibacter</taxon>
    </lineage>
</organism>
<dbReference type="InterPro" id="IPR035396">
    <property type="entry name" value="Bac_rhamnosid6H"/>
</dbReference>
<dbReference type="EC" id="3.2.1.40" evidence="2"/>
<evidence type="ECO:0000256" key="3">
    <source>
        <dbReference type="ARBA" id="ARBA00022801"/>
    </source>
</evidence>
<evidence type="ECO:0000259" key="4">
    <source>
        <dbReference type="Pfam" id="PF05592"/>
    </source>
</evidence>
<feature type="domain" description="Bacterial alpha-L-rhamnosidase N-terminal" evidence="5">
    <location>
        <begin position="132"/>
        <end position="282"/>
    </location>
</feature>
<evidence type="ECO:0000256" key="2">
    <source>
        <dbReference type="ARBA" id="ARBA00012652"/>
    </source>
</evidence>
<dbReference type="Pfam" id="PF05592">
    <property type="entry name" value="Bac_rhamnosid"/>
    <property type="match status" value="1"/>
</dbReference>
<dbReference type="SUPFAM" id="SSF48208">
    <property type="entry name" value="Six-hairpin glycosidases"/>
    <property type="match status" value="1"/>
</dbReference>
<dbReference type="Gene3D" id="2.60.420.10">
    <property type="entry name" value="Maltose phosphorylase, domain 3"/>
    <property type="match status" value="1"/>
</dbReference>
<reference evidence="8" key="1">
    <citation type="submission" date="2020-08" db="EMBL/GenBank/DDBJ databases">
        <title>Genome public.</title>
        <authorList>
            <person name="Liu C."/>
            <person name="Sun Q."/>
        </authorList>
    </citation>
    <scope>NUCLEOTIDE SEQUENCE</scope>
    <source>
        <strain evidence="8">NSJ-52</strain>
    </source>
</reference>
<comment type="caution">
    <text evidence="8">The sequence shown here is derived from an EMBL/GenBank/DDBJ whole genome shotgun (WGS) entry which is preliminary data.</text>
</comment>
<dbReference type="InterPro" id="IPR008928">
    <property type="entry name" value="6-hairpin_glycosidase_sf"/>
</dbReference>
<accession>A0A8J6ME03</accession>
<comment type="catalytic activity">
    <reaction evidence="1">
        <text>Hydrolysis of terminal non-reducing alpha-L-rhamnose residues in alpha-L-rhamnosides.</text>
        <dbReference type="EC" id="3.2.1.40"/>
    </reaction>
</comment>
<dbReference type="InterPro" id="IPR012341">
    <property type="entry name" value="6hp_glycosidase-like_sf"/>
</dbReference>
<dbReference type="InterPro" id="IPR008902">
    <property type="entry name" value="Rhamnosid_concanavalin"/>
</dbReference>
<proteinExistence type="predicted"/>
<dbReference type="AlphaFoldDB" id="A0A8J6ME03"/>
<dbReference type="InterPro" id="IPR013737">
    <property type="entry name" value="Bac_rhamnosid_N"/>
</dbReference>
<dbReference type="Pfam" id="PF08531">
    <property type="entry name" value="Bac_rhamnosid_N"/>
    <property type="match status" value="1"/>
</dbReference>
<dbReference type="Pfam" id="PF17389">
    <property type="entry name" value="Bac_rhamnosid6H"/>
    <property type="match status" value="1"/>
</dbReference>
<evidence type="ECO:0000259" key="6">
    <source>
        <dbReference type="Pfam" id="PF17389"/>
    </source>
</evidence>
<dbReference type="Pfam" id="PF17390">
    <property type="entry name" value="Bac_rhamnosid_C"/>
    <property type="match status" value="1"/>
</dbReference>
<dbReference type="RefSeq" id="WP_186920242.1">
    <property type="nucleotide sequence ID" value="NZ_JACOPQ010000016.1"/>
</dbReference>
<evidence type="ECO:0000259" key="7">
    <source>
        <dbReference type="Pfam" id="PF17390"/>
    </source>
</evidence>
<feature type="domain" description="Alpha-L-rhamnosidase concanavalin-like" evidence="4">
    <location>
        <begin position="307"/>
        <end position="390"/>
    </location>
</feature>